<keyword evidence="5" id="KW-0067">ATP-binding</keyword>
<protein>
    <submittedName>
        <fullName evidence="7">ABC transporter</fullName>
    </submittedName>
</protein>
<evidence type="ECO:0000256" key="2">
    <source>
        <dbReference type="ARBA" id="ARBA00022448"/>
    </source>
</evidence>
<accession>A0A0K1EAE5</accession>
<dbReference type="Gene3D" id="3.40.50.300">
    <property type="entry name" value="P-loop containing nucleotide triphosphate hydrolases"/>
    <property type="match status" value="1"/>
</dbReference>
<evidence type="ECO:0000256" key="1">
    <source>
        <dbReference type="ARBA" id="ARBA00005417"/>
    </source>
</evidence>
<dbReference type="InterPro" id="IPR003439">
    <property type="entry name" value="ABC_transporter-like_ATP-bd"/>
</dbReference>
<dbReference type="AlphaFoldDB" id="A0A0K1EAE5"/>
<proteinExistence type="inferred from homology"/>
<gene>
    <name evidence="7" type="ORF">CMC5_017790</name>
</gene>
<sequence>MSAPLDDGGAAPTLEAEQLVKRFGAVAAVSGVDVRVRAGEVVGLLGPNGAGKTTTLRLLAGILSPTSGRVRIGGVDLAANPLEAKQRIGFLSGDTQLYQRLTPREVLRYFGRLYGMAPARLEQRIEVLVQDLEMGEFASRPCGTLSTGQRQRANIARAFLHEPELLILDEPTNALDVLSGRFIVESIRRERAAGRAILLSTHVMSEAEYLCDRIVLLHEGRVVDAGTLTELLERTGQKNLTDAFLHHVERRREPRGAASSEGEPC</sequence>
<dbReference type="InterPro" id="IPR027417">
    <property type="entry name" value="P-loop_NTPase"/>
</dbReference>
<dbReference type="InterPro" id="IPR050763">
    <property type="entry name" value="ABC_transporter_ATP-binding"/>
</dbReference>
<dbReference type="EMBL" id="CP012159">
    <property type="protein sequence ID" value="AKT37637.1"/>
    <property type="molecule type" value="Genomic_DNA"/>
</dbReference>
<dbReference type="InterPro" id="IPR003593">
    <property type="entry name" value="AAA+_ATPase"/>
</dbReference>
<dbReference type="RefSeq" id="WP_245678362.1">
    <property type="nucleotide sequence ID" value="NZ_CP012159.1"/>
</dbReference>
<keyword evidence="3" id="KW-0536">Nodulation</keyword>
<keyword evidence="8" id="KW-1185">Reference proteome</keyword>
<dbReference type="KEGG" id="ccro:CMC5_017790"/>
<keyword evidence="4" id="KW-0547">Nucleotide-binding</keyword>
<evidence type="ECO:0000259" key="6">
    <source>
        <dbReference type="PROSITE" id="PS50893"/>
    </source>
</evidence>
<dbReference type="SUPFAM" id="SSF52540">
    <property type="entry name" value="P-loop containing nucleoside triphosphate hydrolases"/>
    <property type="match status" value="1"/>
</dbReference>
<comment type="similarity">
    <text evidence="1">Belongs to the ABC transporter superfamily.</text>
</comment>
<feature type="domain" description="ABC transporter" evidence="6">
    <location>
        <begin position="14"/>
        <end position="244"/>
    </location>
</feature>
<dbReference type="STRING" id="52.CMC5_017790"/>
<dbReference type="Pfam" id="PF00005">
    <property type="entry name" value="ABC_tran"/>
    <property type="match status" value="1"/>
</dbReference>
<dbReference type="GO" id="GO:0005524">
    <property type="term" value="F:ATP binding"/>
    <property type="evidence" value="ECO:0007669"/>
    <property type="project" value="UniProtKB-KW"/>
</dbReference>
<dbReference type="Proteomes" id="UP000067626">
    <property type="component" value="Chromosome"/>
</dbReference>
<evidence type="ECO:0000313" key="8">
    <source>
        <dbReference type="Proteomes" id="UP000067626"/>
    </source>
</evidence>
<evidence type="ECO:0000256" key="5">
    <source>
        <dbReference type="ARBA" id="ARBA00022840"/>
    </source>
</evidence>
<dbReference type="SMART" id="SM00382">
    <property type="entry name" value="AAA"/>
    <property type="match status" value="1"/>
</dbReference>
<evidence type="ECO:0000256" key="3">
    <source>
        <dbReference type="ARBA" id="ARBA00022458"/>
    </source>
</evidence>
<evidence type="ECO:0000256" key="4">
    <source>
        <dbReference type="ARBA" id="ARBA00022741"/>
    </source>
</evidence>
<dbReference type="GO" id="GO:0016887">
    <property type="term" value="F:ATP hydrolysis activity"/>
    <property type="evidence" value="ECO:0007669"/>
    <property type="project" value="InterPro"/>
</dbReference>
<dbReference type="PROSITE" id="PS50893">
    <property type="entry name" value="ABC_TRANSPORTER_2"/>
    <property type="match status" value="1"/>
</dbReference>
<keyword evidence="2" id="KW-0813">Transport</keyword>
<organism evidence="7 8">
    <name type="scientific">Chondromyces crocatus</name>
    <dbReference type="NCBI Taxonomy" id="52"/>
    <lineage>
        <taxon>Bacteria</taxon>
        <taxon>Pseudomonadati</taxon>
        <taxon>Myxococcota</taxon>
        <taxon>Polyangia</taxon>
        <taxon>Polyangiales</taxon>
        <taxon>Polyangiaceae</taxon>
        <taxon>Chondromyces</taxon>
    </lineage>
</organism>
<dbReference type="PANTHER" id="PTHR42711:SF5">
    <property type="entry name" value="ABC TRANSPORTER ATP-BINDING PROTEIN NATA"/>
    <property type="match status" value="1"/>
</dbReference>
<reference evidence="7 8" key="1">
    <citation type="submission" date="2015-07" db="EMBL/GenBank/DDBJ databases">
        <title>Genome analysis of myxobacterium Chondromyces crocatus Cm c5 reveals a high potential for natural compound synthesis and the genetic basis for the loss of fruiting body formation.</title>
        <authorList>
            <person name="Zaburannyi N."/>
            <person name="Bunk B."/>
            <person name="Maier J."/>
            <person name="Overmann J."/>
            <person name="Mueller R."/>
        </authorList>
    </citation>
    <scope>NUCLEOTIDE SEQUENCE [LARGE SCALE GENOMIC DNA]</scope>
    <source>
        <strain evidence="7 8">Cm c5</strain>
    </source>
</reference>
<evidence type="ECO:0000313" key="7">
    <source>
        <dbReference type="EMBL" id="AKT37637.1"/>
    </source>
</evidence>
<dbReference type="PANTHER" id="PTHR42711">
    <property type="entry name" value="ABC TRANSPORTER ATP-BINDING PROTEIN"/>
    <property type="match status" value="1"/>
</dbReference>
<name>A0A0K1EAE5_CHOCO</name>